<evidence type="ECO:0000256" key="2">
    <source>
        <dbReference type="ARBA" id="ARBA00022517"/>
    </source>
</evidence>
<keyword evidence="2 5" id="KW-0690">Ribosome biogenesis</keyword>
<dbReference type="Proteomes" id="UP000033774">
    <property type="component" value="Unassembled WGS sequence"/>
</dbReference>
<proteinExistence type="inferred from homology"/>
<name>A0A0F3IZ75_9PROT</name>
<dbReference type="PANTHER" id="PTHR33692:SF1">
    <property type="entry name" value="RIBOSOME MATURATION FACTOR RIMM"/>
    <property type="match status" value="1"/>
</dbReference>
<comment type="domain">
    <text evidence="5">The PRC barrel domain binds ribosomal protein uS19.</text>
</comment>
<keyword evidence="10" id="KW-1185">Reference proteome</keyword>
<dbReference type="Pfam" id="PF01782">
    <property type="entry name" value="RimM"/>
    <property type="match status" value="1"/>
</dbReference>
<dbReference type="InterPro" id="IPR036976">
    <property type="entry name" value="RimM_N_sf"/>
</dbReference>
<dbReference type="Gene3D" id="2.30.30.240">
    <property type="entry name" value="PRC-barrel domain"/>
    <property type="match status" value="1"/>
</dbReference>
<comment type="subcellular location">
    <subcellularLocation>
        <location evidence="5">Cytoplasm</location>
    </subcellularLocation>
</comment>
<accession>A0A0F3IZ75</accession>
<feature type="region of interest" description="Disordered" evidence="6">
    <location>
        <begin position="174"/>
        <end position="196"/>
    </location>
</feature>
<evidence type="ECO:0000259" key="8">
    <source>
        <dbReference type="Pfam" id="PF24986"/>
    </source>
</evidence>
<dbReference type="Gene3D" id="2.40.30.60">
    <property type="entry name" value="RimM"/>
    <property type="match status" value="1"/>
</dbReference>
<dbReference type="PANTHER" id="PTHR33692">
    <property type="entry name" value="RIBOSOME MATURATION FACTOR RIMM"/>
    <property type="match status" value="1"/>
</dbReference>
<reference evidence="9 10" key="1">
    <citation type="submission" date="2015-03" db="EMBL/GenBank/DDBJ databases">
        <title>Draft genome sequence of Elstera litoralis.</title>
        <authorList>
            <person name="Rahalkar M.C."/>
            <person name="Dhakephalkar P.K."/>
            <person name="Pore S.D."/>
            <person name="Arora P."/>
            <person name="Kapse N.G."/>
            <person name="Pandit P.S."/>
        </authorList>
    </citation>
    <scope>NUCLEOTIDE SEQUENCE [LARGE SCALE GENOMIC DNA]</scope>
    <source>
        <strain evidence="9 10">Dia-1</strain>
    </source>
</reference>
<keyword evidence="4 5" id="KW-0143">Chaperone</keyword>
<dbReference type="RefSeq" id="WP_045774359.1">
    <property type="nucleotide sequence ID" value="NZ_LAJY01000029.1"/>
</dbReference>
<dbReference type="GO" id="GO:0043022">
    <property type="term" value="F:ribosome binding"/>
    <property type="evidence" value="ECO:0007669"/>
    <property type="project" value="InterPro"/>
</dbReference>
<protein>
    <recommendedName>
        <fullName evidence="5">Ribosome maturation factor RimM</fullName>
    </recommendedName>
</protein>
<organism evidence="9 10">
    <name type="scientific">Elstera litoralis</name>
    <dbReference type="NCBI Taxonomy" id="552518"/>
    <lineage>
        <taxon>Bacteria</taxon>
        <taxon>Pseudomonadati</taxon>
        <taxon>Pseudomonadota</taxon>
        <taxon>Alphaproteobacteria</taxon>
        <taxon>Rhodospirillales</taxon>
        <taxon>Rhodospirillaceae</taxon>
        <taxon>Elstera</taxon>
    </lineage>
</organism>
<keyword evidence="3 5" id="KW-0698">rRNA processing</keyword>
<dbReference type="HAMAP" id="MF_00014">
    <property type="entry name" value="Ribosome_mat_RimM"/>
    <property type="match status" value="1"/>
</dbReference>
<gene>
    <name evidence="5" type="primary">rimM</name>
    <name evidence="9" type="ORF">VZ95_01825</name>
</gene>
<dbReference type="InterPro" id="IPR011033">
    <property type="entry name" value="PRC_barrel-like_sf"/>
</dbReference>
<keyword evidence="1 5" id="KW-0963">Cytoplasm</keyword>
<dbReference type="GO" id="GO:0042274">
    <property type="term" value="P:ribosomal small subunit biogenesis"/>
    <property type="evidence" value="ECO:0007669"/>
    <property type="project" value="UniProtKB-UniRule"/>
</dbReference>
<evidence type="ECO:0000256" key="3">
    <source>
        <dbReference type="ARBA" id="ARBA00022552"/>
    </source>
</evidence>
<feature type="domain" description="Ribosome maturation factor RimM PRC barrel" evidence="8">
    <location>
        <begin position="109"/>
        <end position="175"/>
    </location>
</feature>
<comment type="similarity">
    <text evidence="5">Belongs to the RimM family.</text>
</comment>
<dbReference type="InterPro" id="IPR056792">
    <property type="entry name" value="PRC_RimM"/>
</dbReference>
<comment type="subunit">
    <text evidence="5">Binds ribosomal protein uS19.</text>
</comment>
<dbReference type="GO" id="GO:0005840">
    <property type="term" value="C:ribosome"/>
    <property type="evidence" value="ECO:0007669"/>
    <property type="project" value="InterPro"/>
</dbReference>
<evidence type="ECO:0000259" key="7">
    <source>
        <dbReference type="Pfam" id="PF01782"/>
    </source>
</evidence>
<evidence type="ECO:0000256" key="5">
    <source>
        <dbReference type="HAMAP-Rule" id="MF_00014"/>
    </source>
</evidence>
<dbReference type="EMBL" id="LAJY01000029">
    <property type="protein sequence ID" value="KJV10904.1"/>
    <property type="molecule type" value="Genomic_DNA"/>
</dbReference>
<dbReference type="SUPFAM" id="SSF50346">
    <property type="entry name" value="PRC-barrel domain"/>
    <property type="match status" value="1"/>
</dbReference>
<dbReference type="GO" id="GO:0005737">
    <property type="term" value="C:cytoplasm"/>
    <property type="evidence" value="ECO:0007669"/>
    <property type="project" value="UniProtKB-SubCell"/>
</dbReference>
<dbReference type="AlphaFoldDB" id="A0A0F3IZ75"/>
<dbReference type="SUPFAM" id="SSF50447">
    <property type="entry name" value="Translation proteins"/>
    <property type="match status" value="1"/>
</dbReference>
<dbReference type="InterPro" id="IPR011961">
    <property type="entry name" value="RimM"/>
</dbReference>
<evidence type="ECO:0000256" key="4">
    <source>
        <dbReference type="ARBA" id="ARBA00023186"/>
    </source>
</evidence>
<dbReference type="OrthoDB" id="9788191at2"/>
<comment type="function">
    <text evidence="5">An accessory protein needed during the final step in the assembly of 30S ribosomal subunit, possibly for assembly of the head region. Essential for efficient processing of 16S rRNA. May be needed both before and after RbfA during the maturation of 16S rRNA. It has affinity for free ribosomal 30S subunits but not for 70S ribosomes.</text>
</comment>
<dbReference type="NCBIfam" id="TIGR02273">
    <property type="entry name" value="16S_RimM"/>
    <property type="match status" value="1"/>
</dbReference>
<dbReference type="Pfam" id="PF24986">
    <property type="entry name" value="PRC_RimM"/>
    <property type="match status" value="1"/>
</dbReference>
<dbReference type="GO" id="GO:0006364">
    <property type="term" value="P:rRNA processing"/>
    <property type="evidence" value="ECO:0007669"/>
    <property type="project" value="UniProtKB-UniRule"/>
</dbReference>
<evidence type="ECO:0000256" key="1">
    <source>
        <dbReference type="ARBA" id="ARBA00022490"/>
    </source>
</evidence>
<sequence>MVQASNPSNLLCVGQFAGAHGVRGLVRFHSYTGAPKDVLRYQPLRDEQGQEFRLAPGGQAPKGSKGDVLVVRVAGVEDRNAAQALNGRRLYVDRAVLPDLGDEDDFYHADLIGCQCVTEAGDRLGQVRAIHDFGAGDVLEVVNGPKGGLYLPFTKAVVPVISIAERRLTVRLPEEVMGEPGRGGDDEADADPGEAA</sequence>
<dbReference type="InterPro" id="IPR009000">
    <property type="entry name" value="Transl_B-barrel_sf"/>
</dbReference>
<evidence type="ECO:0000313" key="10">
    <source>
        <dbReference type="Proteomes" id="UP000033774"/>
    </source>
</evidence>
<comment type="caution">
    <text evidence="9">The sequence shown here is derived from an EMBL/GenBank/DDBJ whole genome shotgun (WGS) entry which is preliminary data.</text>
</comment>
<dbReference type="InterPro" id="IPR002676">
    <property type="entry name" value="RimM_N"/>
</dbReference>
<evidence type="ECO:0000256" key="6">
    <source>
        <dbReference type="SAM" id="MobiDB-lite"/>
    </source>
</evidence>
<feature type="compositionally biased region" description="Acidic residues" evidence="6">
    <location>
        <begin position="186"/>
        <end position="196"/>
    </location>
</feature>
<dbReference type="PATRIC" id="fig|552518.3.peg.1873"/>
<evidence type="ECO:0000313" key="9">
    <source>
        <dbReference type="EMBL" id="KJV10904.1"/>
    </source>
</evidence>
<feature type="domain" description="RimM N-terminal" evidence="7">
    <location>
        <begin position="12"/>
        <end position="95"/>
    </location>
</feature>